<dbReference type="InterPro" id="IPR009012">
    <property type="entry name" value="GrpE_head"/>
</dbReference>
<dbReference type="Gene3D" id="2.30.22.10">
    <property type="entry name" value="Head domain of nucleotide exchange factor GrpE"/>
    <property type="match status" value="1"/>
</dbReference>
<dbReference type="GO" id="GO:0006457">
    <property type="term" value="P:protein folding"/>
    <property type="evidence" value="ECO:0007669"/>
    <property type="project" value="InterPro"/>
</dbReference>
<evidence type="ECO:0000256" key="7">
    <source>
        <dbReference type="SAM" id="SignalP"/>
    </source>
</evidence>
<dbReference type="SUPFAM" id="SSF58014">
    <property type="entry name" value="Coiled-coil domain of nucleotide exchange factor GrpE"/>
    <property type="match status" value="1"/>
</dbReference>
<dbReference type="PANTHER" id="PTHR21237:SF23">
    <property type="entry name" value="GRPE PROTEIN HOMOLOG, MITOCHONDRIAL"/>
    <property type="match status" value="1"/>
</dbReference>
<dbReference type="Gene3D" id="3.90.20.20">
    <property type="match status" value="1"/>
</dbReference>
<keyword evidence="7" id="KW-0732">Signal</keyword>
<dbReference type="InterPro" id="IPR013805">
    <property type="entry name" value="GrpE_CC"/>
</dbReference>
<comment type="similarity">
    <text evidence="2 5">Belongs to the GrpE family.</text>
</comment>
<dbReference type="Proteomes" id="UP001175271">
    <property type="component" value="Unassembled WGS sequence"/>
</dbReference>
<dbReference type="GO" id="GO:0051087">
    <property type="term" value="F:protein-folding chaperone binding"/>
    <property type="evidence" value="ECO:0007669"/>
    <property type="project" value="InterPro"/>
</dbReference>
<dbReference type="GO" id="GO:0051082">
    <property type="term" value="F:unfolded protein binding"/>
    <property type="evidence" value="ECO:0007669"/>
    <property type="project" value="TreeGrafter"/>
</dbReference>
<dbReference type="SUPFAM" id="SSF51064">
    <property type="entry name" value="Head domain of nucleotide exchange factor GrpE"/>
    <property type="match status" value="1"/>
</dbReference>
<sequence length="260" mass="28570">MLSSFAHIFLVMASRTLARIGRTAFSGLLQSSVHSQRIVPNASLSARTCTTSENAGEQQFSIKSADGKRLSSSDFFSAVKETVAKDVPEEEFVLPKEAFGVIGAEYDALREENADLLDKYRRALADTENVRRRGQKQVEDTKVFAIQGFCKDLLEVADILDMAVQAVNEKQIEENPQVKSLHEGAAMTKTVLLKTFAKHGLVPINPVGEKFDPNKHDALFEVPAEMAKVEPGYVAQVMKIGYSLRDRTVRPANVGVAKGN</sequence>
<keyword evidence="3 4" id="KW-0143">Chaperone</keyword>
<evidence type="ECO:0000256" key="2">
    <source>
        <dbReference type="ARBA" id="ARBA00009054"/>
    </source>
</evidence>
<evidence type="ECO:0000256" key="4">
    <source>
        <dbReference type="RuleBase" id="RU000640"/>
    </source>
</evidence>
<dbReference type="GO" id="GO:0001405">
    <property type="term" value="C:PAM complex, Tim23 associated import motor"/>
    <property type="evidence" value="ECO:0007669"/>
    <property type="project" value="TreeGrafter"/>
</dbReference>
<feature type="chain" id="PRO_5041270105" description="GrpE protein homolog" evidence="7">
    <location>
        <begin position="19"/>
        <end position="260"/>
    </location>
</feature>
<dbReference type="GO" id="GO:0030150">
    <property type="term" value="P:protein import into mitochondrial matrix"/>
    <property type="evidence" value="ECO:0007669"/>
    <property type="project" value="TreeGrafter"/>
</dbReference>
<organism evidence="8 9">
    <name type="scientific">Steinernema hermaphroditum</name>
    <dbReference type="NCBI Taxonomy" id="289476"/>
    <lineage>
        <taxon>Eukaryota</taxon>
        <taxon>Metazoa</taxon>
        <taxon>Ecdysozoa</taxon>
        <taxon>Nematoda</taxon>
        <taxon>Chromadorea</taxon>
        <taxon>Rhabditida</taxon>
        <taxon>Tylenchina</taxon>
        <taxon>Panagrolaimomorpha</taxon>
        <taxon>Strongyloidoidea</taxon>
        <taxon>Steinernematidae</taxon>
        <taxon>Steinernema</taxon>
    </lineage>
</organism>
<proteinExistence type="inferred from homology"/>
<feature type="signal peptide" evidence="7">
    <location>
        <begin position="1"/>
        <end position="18"/>
    </location>
</feature>
<dbReference type="InterPro" id="IPR000740">
    <property type="entry name" value="GrpE"/>
</dbReference>
<protein>
    <recommendedName>
        <fullName evidence="4">GrpE protein homolog</fullName>
    </recommendedName>
</protein>
<name>A0AA39I7M4_9BILA</name>
<dbReference type="PROSITE" id="PS01071">
    <property type="entry name" value="GRPE"/>
    <property type="match status" value="1"/>
</dbReference>
<evidence type="ECO:0000313" key="8">
    <source>
        <dbReference type="EMBL" id="KAK0419302.1"/>
    </source>
</evidence>
<dbReference type="Pfam" id="PF01025">
    <property type="entry name" value="GrpE"/>
    <property type="match status" value="1"/>
</dbReference>
<dbReference type="EMBL" id="JAUCMV010000002">
    <property type="protein sequence ID" value="KAK0419302.1"/>
    <property type="molecule type" value="Genomic_DNA"/>
</dbReference>
<dbReference type="PANTHER" id="PTHR21237">
    <property type="entry name" value="GRPE PROTEIN"/>
    <property type="match status" value="1"/>
</dbReference>
<dbReference type="CDD" id="cd00446">
    <property type="entry name" value="GrpE"/>
    <property type="match status" value="1"/>
</dbReference>
<dbReference type="AlphaFoldDB" id="A0AA39I7M4"/>
<keyword evidence="9" id="KW-1185">Reference proteome</keyword>
<keyword evidence="4" id="KW-0496">Mitochondrion</keyword>
<evidence type="ECO:0000313" key="9">
    <source>
        <dbReference type="Proteomes" id="UP001175271"/>
    </source>
</evidence>
<dbReference type="HAMAP" id="MF_01151">
    <property type="entry name" value="GrpE"/>
    <property type="match status" value="1"/>
</dbReference>
<evidence type="ECO:0000256" key="5">
    <source>
        <dbReference type="RuleBase" id="RU004478"/>
    </source>
</evidence>
<reference evidence="8" key="1">
    <citation type="submission" date="2023-06" db="EMBL/GenBank/DDBJ databases">
        <title>Genomic analysis of the entomopathogenic nematode Steinernema hermaphroditum.</title>
        <authorList>
            <person name="Schwarz E.M."/>
            <person name="Heppert J.K."/>
            <person name="Baniya A."/>
            <person name="Schwartz H.T."/>
            <person name="Tan C.-H."/>
            <person name="Antoshechkin I."/>
            <person name="Sternberg P.W."/>
            <person name="Goodrich-Blair H."/>
            <person name="Dillman A.R."/>
        </authorList>
    </citation>
    <scope>NUCLEOTIDE SEQUENCE</scope>
    <source>
        <strain evidence="8">PS9179</strain>
        <tissue evidence="8">Whole animal</tissue>
    </source>
</reference>
<keyword evidence="6" id="KW-0175">Coiled coil</keyword>
<feature type="coiled-coil region" evidence="6">
    <location>
        <begin position="106"/>
        <end position="137"/>
    </location>
</feature>
<evidence type="ECO:0000256" key="1">
    <source>
        <dbReference type="ARBA" id="ARBA00004305"/>
    </source>
</evidence>
<dbReference type="GO" id="GO:0042803">
    <property type="term" value="F:protein homodimerization activity"/>
    <property type="evidence" value="ECO:0007669"/>
    <property type="project" value="InterPro"/>
</dbReference>
<accession>A0AA39I7M4</accession>
<comment type="subcellular location">
    <subcellularLocation>
        <location evidence="1 4">Mitochondrion matrix</location>
    </subcellularLocation>
</comment>
<gene>
    <name evidence="8" type="ORF">QR680_014072</name>
</gene>
<comment type="caution">
    <text evidence="8">The sequence shown here is derived from an EMBL/GenBank/DDBJ whole genome shotgun (WGS) entry which is preliminary data.</text>
</comment>
<evidence type="ECO:0000256" key="6">
    <source>
        <dbReference type="SAM" id="Coils"/>
    </source>
</evidence>
<evidence type="ECO:0000256" key="3">
    <source>
        <dbReference type="ARBA" id="ARBA00023186"/>
    </source>
</evidence>
<dbReference type="FunFam" id="2.30.22.10:FF:000002">
    <property type="entry name" value="GrpE protein homolog"/>
    <property type="match status" value="1"/>
</dbReference>
<dbReference type="PRINTS" id="PR00773">
    <property type="entry name" value="GRPEPROTEIN"/>
</dbReference>
<dbReference type="GO" id="GO:0000774">
    <property type="term" value="F:adenyl-nucleotide exchange factor activity"/>
    <property type="evidence" value="ECO:0007669"/>
    <property type="project" value="InterPro"/>
</dbReference>
<comment type="function">
    <text evidence="4">Essential component of the PAM complex, a complex required for the translocation of transit peptide-containing proteins from the inner membrane into the mitochondrial matrix in an ATP-dependent manner.</text>
</comment>